<feature type="transmembrane region" description="Helical" evidence="1">
    <location>
        <begin position="99"/>
        <end position="123"/>
    </location>
</feature>
<evidence type="ECO:0000313" key="2">
    <source>
        <dbReference type="EMBL" id="TLU71781.1"/>
    </source>
</evidence>
<feature type="transmembrane region" description="Helical" evidence="1">
    <location>
        <begin position="182"/>
        <end position="203"/>
    </location>
</feature>
<comment type="caution">
    <text evidence="2">The sequence shown here is derived from an EMBL/GenBank/DDBJ whole genome shotgun (WGS) entry which is preliminary data.</text>
</comment>
<dbReference type="EMBL" id="VCDI01000005">
    <property type="protein sequence ID" value="TLU71781.1"/>
    <property type="molecule type" value="Genomic_DNA"/>
</dbReference>
<feature type="transmembrane region" description="Helical" evidence="1">
    <location>
        <begin position="210"/>
        <end position="230"/>
    </location>
</feature>
<keyword evidence="1" id="KW-0472">Membrane</keyword>
<feature type="transmembrane region" description="Helical" evidence="1">
    <location>
        <begin position="347"/>
        <end position="364"/>
    </location>
</feature>
<gene>
    <name evidence="2" type="ORF">FE263_15055</name>
</gene>
<evidence type="ECO:0000313" key="3">
    <source>
        <dbReference type="Proteomes" id="UP000305654"/>
    </source>
</evidence>
<feature type="transmembrane region" description="Helical" evidence="1">
    <location>
        <begin position="282"/>
        <end position="305"/>
    </location>
</feature>
<keyword evidence="1" id="KW-0812">Transmembrane</keyword>
<organism evidence="2 3">
    <name type="scientific">Lichenicoccus roseus</name>
    <dbReference type="NCBI Taxonomy" id="2683649"/>
    <lineage>
        <taxon>Bacteria</taxon>
        <taxon>Pseudomonadati</taxon>
        <taxon>Pseudomonadota</taxon>
        <taxon>Alphaproteobacteria</taxon>
        <taxon>Acetobacterales</taxon>
        <taxon>Acetobacteraceae</taxon>
        <taxon>Lichenicoccus</taxon>
    </lineage>
</organism>
<dbReference type="Proteomes" id="UP000305654">
    <property type="component" value="Unassembled WGS sequence"/>
</dbReference>
<proteinExistence type="predicted"/>
<feature type="transmembrane region" description="Helical" evidence="1">
    <location>
        <begin position="402"/>
        <end position="423"/>
    </location>
</feature>
<evidence type="ECO:0000256" key="1">
    <source>
        <dbReference type="SAM" id="Phobius"/>
    </source>
</evidence>
<reference evidence="2 3" key="1">
    <citation type="submission" date="2019-05" db="EMBL/GenBank/DDBJ databases">
        <authorList>
            <person name="Pankratov T."/>
            <person name="Grouzdev D."/>
        </authorList>
    </citation>
    <scope>NUCLEOTIDE SEQUENCE [LARGE SCALE GENOMIC DNA]</scope>
    <source>
        <strain evidence="2 3">KEBCLARHB70R</strain>
    </source>
</reference>
<feature type="transmembrane region" description="Helical" evidence="1">
    <location>
        <begin position="371"/>
        <end position="390"/>
    </location>
</feature>
<protein>
    <recommendedName>
        <fullName evidence="4">DUF2029 domain-containing protein</fullName>
    </recommendedName>
</protein>
<name>A0A5R9J836_9PROT</name>
<feature type="transmembrane region" description="Helical" evidence="1">
    <location>
        <begin position="129"/>
        <end position="151"/>
    </location>
</feature>
<feature type="transmembrane region" description="Helical" evidence="1">
    <location>
        <begin position="325"/>
        <end position="341"/>
    </location>
</feature>
<keyword evidence="1" id="KW-1133">Transmembrane helix</keyword>
<dbReference type="RefSeq" id="WP_138326851.1">
    <property type="nucleotide sequence ID" value="NZ_VCDI01000005.1"/>
</dbReference>
<dbReference type="AlphaFoldDB" id="A0A5R9J836"/>
<dbReference type="OrthoDB" id="7283686at2"/>
<evidence type="ECO:0008006" key="4">
    <source>
        <dbReference type="Google" id="ProtNLM"/>
    </source>
</evidence>
<accession>A0A5R9J836</accession>
<sequence length="440" mass="48272">MVAPRPRGVLPLMRRHLVPGLATLAFLMFAVLFATDRPLYVAILDSVHVHPFPQPFLDTRFVTAQVECWRQGIDVYARNPCDPLGRTLDYSPLWLRLPFLAWSGSATPVFGLAVDGMFLFALFRMPWDVRGAFGVIVAVGAVLSWATMLAMERGNTDLLMFAAAVLFAYLSMRTATLRSIGYALILCVGLLKFYPLTLLALVVREDRRRAWVAGGLCAVVLLAFVAFFHAELSRIGANMASSPFGDMFGARSLPFGVPLWFDHPRIRDAAGVYLTLGAVGPVMAKLGLTMLAIMSAGCVLAAILFGRNPVLRDMLDRVDPAPRSLLLVGAVLCAGCFFGHQNIGYRATLLLLVLPGLLALVGVAAGNRTRLVFRSTGVLVVLVLWDGIVSRSTPGWFIMQMAWWWIVCVLLAIVVSLLGPDLFRVLTPWRRRRGDAGRLC</sequence>
<feature type="transmembrane region" description="Helical" evidence="1">
    <location>
        <begin position="16"/>
        <end position="34"/>
    </location>
</feature>
<keyword evidence="3" id="KW-1185">Reference proteome</keyword>